<feature type="compositionally biased region" description="Polar residues" evidence="1">
    <location>
        <begin position="331"/>
        <end position="343"/>
    </location>
</feature>
<sequence>MICAAPRAWTTSRGTQLEVVTAASLSLLEMAVSVIAAFCLLLRLWPASGSSVFTEGRPAATYNALVSRQGSPPDFMEVSWGEQERGKVVTAGEEQAYTVDRRKEAGKERGSSSFHRGRTHWSSRTSRQWRSSFVIAKTFGIASRFSLTVSLIAGAILTFWKAGGAFLECFVNVRAPGQSGVGSTPRLLAVATNFDDCIELVPNESEDEDDGGDDAVEVDEEVDDDLRSFEGHSRFLRKALVANGVFLALVAVALVVFFTVTLTDTGKKSDSLPSNRTAAVNTIGPSHTTEPPSNPPSRGATSVPTRASPGTASESNAASTSVSVSPSGSNMTLVSPSLNSTGLVLSPPKGTDLVSPPSPHGENNTQEVIVGEKSGGVMTANVTIADRSFLL</sequence>
<keyword evidence="4" id="KW-1185">Reference proteome</keyword>
<feature type="region of interest" description="Disordered" evidence="1">
    <location>
        <begin position="265"/>
        <end position="365"/>
    </location>
</feature>
<accession>A0A2C6JH11</accession>
<evidence type="ECO:0000313" key="4">
    <source>
        <dbReference type="Proteomes" id="UP000221165"/>
    </source>
</evidence>
<evidence type="ECO:0000313" key="3">
    <source>
        <dbReference type="EMBL" id="PHJ16681.1"/>
    </source>
</evidence>
<keyword evidence="2" id="KW-1133">Transmembrane helix</keyword>
<feature type="transmembrane region" description="Helical" evidence="2">
    <location>
        <begin position="19"/>
        <end position="42"/>
    </location>
</feature>
<gene>
    <name evidence="3" type="ORF">CSUI_009501</name>
</gene>
<reference evidence="3 4" key="1">
    <citation type="journal article" date="2017" name="Int. J. Parasitol.">
        <title>The genome of the protozoan parasite Cystoisospora suis and a reverse vaccinology approach to identify vaccine candidates.</title>
        <authorList>
            <person name="Palmieri N."/>
            <person name="Shrestha A."/>
            <person name="Ruttkowski B."/>
            <person name="Beck T."/>
            <person name="Vogl C."/>
            <person name="Tomley F."/>
            <person name="Blake D.P."/>
            <person name="Joachim A."/>
        </authorList>
    </citation>
    <scope>NUCLEOTIDE SEQUENCE [LARGE SCALE GENOMIC DNA]</scope>
    <source>
        <strain evidence="3 4">Wien I</strain>
    </source>
</reference>
<dbReference type="GeneID" id="94432828"/>
<dbReference type="AlphaFoldDB" id="A0A2C6JH11"/>
<protein>
    <recommendedName>
        <fullName evidence="5">Transmembrane protein</fullName>
    </recommendedName>
</protein>
<evidence type="ECO:0008006" key="5">
    <source>
        <dbReference type="Google" id="ProtNLM"/>
    </source>
</evidence>
<dbReference type="Proteomes" id="UP000221165">
    <property type="component" value="Unassembled WGS sequence"/>
</dbReference>
<dbReference type="EMBL" id="MIGC01005690">
    <property type="protein sequence ID" value="PHJ16681.1"/>
    <property type="molecule type" value="Genomic_DNA"/>
</dbReference>
<evidence type="ECO:0000256" key="2">
    <source>
        <dbReference type="SAM" id="Phobius"/>
    </source>
</evidence>
<feature type="compositionally biased region" description="Polar residues" evidence="1">
    <location>
        <begin position="271"/>
        <end position="291"/>
    </location>
</feature>
<proteinExistence type="predicted"/>
<dbReference type="VEuPathDB" id="ToxoDB:CSUI_009501"/>
<keyword evidence="2" id="KW-0472">Membrane</keyword>
<name>A0A2C6JH11_9APIC</name>
<feature type="transmembrane region" description="Helical" evidence="2">
    <location>
        <begin position="240"/>
        <end position="262"/>
    </location>
</feature>
<keyword evidence="2" id="KW-0812">Transmembrane</keyword>
<feature type="compositionally biased region" description="Low complexity" evidence="1">
    <location>
        <begin position="310"/>
        <end position="330"/>
    </location>
</feature>
<evidence type="ECO:0000256" key="1">
    <source>
        <dbReference type="SAM" id="MobiDB-lite"/>
    </source>
</evidence>
<organism evidence="3 4">
    <name type="scientific">Cystoisospora suis</name>
    <dbReference type="NCBI Taxonomy" id="483139"/>
    <lineage>
        <taxon>Eukaryota</taxon>
        <taxon>Sar</taxon>
        <taxon>Alveolata</taxon>
        <taxon>Apicomplexa</taxon>
        <taxon>Conoidasida</taxon>
        <taxon>Coccidia</taxon>
        <taxon>Eucoccidiorida</taxon>
        <taxon>Eimeriorina</taxon>
        <taxon>Sarcocystidae</taxon>
        <taxon>Cystoisospora</taxon>
    </lineage>
</organism>
<comment type="caution">
    <text evidence="3">The sequence shown here is derived from an EMBL/GenBank/DDBJ whole genome shotgun (WGS) entry which is preliminary data.</text>
</comment>
<dbReference type="RefSeq" id="XP_067918406.1">
    <property type="nucleotide sequence ID" value="XM_068069617.1"/>
</dbReference>